<reference evidence="2 3" key="1">
    <citation type="submission" date="2016-07" db="EMBL/GenBank/DDBJ databases">
        <title>Pervasive Adenine N6-methylation of Active Genes in Fungi.</title>
        <authorList>
            <consortium name="DOE Joint Genome Institute"/>
            <person name="Mondo S.J."/>
            <person name="Dannebaum R.O."/>
            <person name="Kuo R.C."/>
            <person name="Labutti K."/>
            <person name="Haridas S."/>
            <person name="Kuo A."/>
            <person name="Salamov A."/>
            <person name="Ahrendt S.R."/>
            <person name="Lipzen A."/>
            <person name="Sullivan W."/>
            <person name="Andreopoulos W.B."/>
            <person name="Clum A."/>
            <person name="Lindquist E."/>
            <person name="Daum C."/>
            <person name="Ramamoorthy G.K."/>
            <person name="Gryganskyi A."/>
            <person name="Culley D."/>
            <person name="Magnuson J.K."/>
            <person name="James T.Y."/>
            <person name="O'Malley M.A."/>
            <person name="Stajich J.E."/>
            <person name="Spatafora J.W."/>
            <person name="Visel A."/>
            <person name="Grigoriev I.V."/>
        </authorList>
    </citation>
    <scope>NUCLEOTIDE SEQUENCE [LARGE SCALE GENOMIC DNA]</scope>
    <source>
        <strain evidence="2 3">NRRL 1336</strain>
    </source>
</reference>
<sequence length="147" mass="17061">MGPSTNTFAFFYAVYLTYKRKYKPFKYLLYIFWASILLDVCSGLFSLKAAFSVTHNPHKVKTEIPYNATNHKGLTEEEYNQMNEAIESGVYAVMPFVMAFFTLFPLINKIYLIIKMKAYADYIAYKKEEARPVPVVELPHKLPECSQ</sequence>
<feature type="transmembrane region" description="Helical" evidence="1">
    <location>
        <begin position="27"/>
        <end position="47"/>
    </location>
</feature>
<keyword evidence="1" id="KW-0472">Membrane</keyword>
<dbReference type="EMBL" id="MCGE01000010">
    <property type="protein sequence ID" value="ORZ17394.1"/>
    <property type="molecule type" value="Genomic_DNA"/>
</dbReference>
<organism evidence="2 3">
    <name type="scientific">Absidia repens</name>
    <dbReference type="NCBI Taxonomy" id="90262"/>
    <lineage>
        <taxon>Eukaryota</taxon>
        <taxon>Fungi</taxon>
        <taxon>Fungi incertae sedis</taxon>
        <taxon>Mucoromycota</taxon>
        <taxon>Mucoromycotina</taxon>
        <taxon>Mucoromycetes</taxon>
        <taxon>Mucorales</taxon>
        <taxon>Cunninghamellaceae</taxon>
        <taxon>Absidia</taxon>
    </lineage>
</organism>
<dbReference type="Proteomes" id="UP000193560">
    <property type="component" value="Unassembled WGS sequence"/>
</dbReference>
<protein>
    <submittedName>
        <fullName evidence="2">Uncharacterized protein</fullName>
    </submittedName>
</protein>
<evidence type="ECO:0000313" key="2">
    <source>
        <dbReference type="EMBL" id="ORZ17394.1"/>
    </source>
</evidence>
<proteinExistence type="predicted"/>
<keyword evidence="3" id="KW-1185">Reference proteome</keyword>
<evidence type="ECO:0000256" key="1">
    <source>
        <dbReference type="SAM" id="Phobius"/>
    </source>
</evidence>
<accession>A0A1X2IJC8</accession>
<keyword evidence="1" id="KW-1133">Transmembrane helix</keyword>
<dbReference type="OrthoDB" id="2289167at2759"/>
<name>A0A1X2IJC8_9FUNG</name>
<gene>
    <name evidence="2" type="ORF">BCR42DRAFT_31382</name>
</gene>
<evidence type="ECO:0000313" key="3">
    <source>
        <dbReference type="Proteomes" id="UP000193560"/>
    </source>
</evidence>
<keyword evidence="1" id="KW-0812">Transmembrane</keyword>
<feature type="transmembrane region" description="Helical" evidence="1">
    <location>
        <begin position="89"/>
        <end position="107"/>
    </location>
</feature>
<comment type="caution">
    <text evidence="2">The sequence shown here is derived from an EMBL/GenBank/DDBJ whole genome shotgun (WGS) entry which is preliminary data.</text>
</comment>
<dbReference type="AlphaFoldDB" id="A0A1X2IJC8"/>